<evidence type="ECO:0000313" key="2">
    <source>
        <dbReference type="EMBL" id="GAU87151.1"/>
    </source>
</evidence>
<reference evidence="2 3" key="1">
    <citation type="journal article" date="2016" name="Nat. Commun.">
        <title>Extremotolerant tardigrade genome and improved radiotolerance of human cultured cells by tardigrade-unique protein.</title>
        <authorList>
            <person name="Hashimoto T."/>
            <person name="Horikawa D.D."/>
            <person name="Saito Y."/>
            <person name="Kuwahara H."/>
            <person name="Kozuka-Hata H."/>
            <person name="Shin-I T."/>
            <person name="Minakuchi Y."/>
            <person name="Ohishi K."/>
            <person name="Motoyama A."/>
            <person name="Aizu T."/>
            <person name="Enomoto A."/>
            <person name="Kondo K."/>
            <person name="Tanaka S."/>
            <person name="Hara Y."/>
            <person name="Koshikawa S."/>
            <person name="Sagara H."/>
            <person name="Miura T."/>
            <person name="Yokobori S."/>
            <person name="Miyagawa K."/>
            <person name="Suzuki Y."/>
            <person name="Kubo T."/>
            <person name="Oyama M."/>
            <person name="Kohara Y."/>
            <person name="Fujiyama A."/>
            <person name="Arakawa K."/>
            <person name="Katayama T."/>
            <person name="Toyoda A."/>
            <person name="Kunieda T."/>
        </authorList>
    </citation>
    <scope>NUCLEOTIDE SEQUENCE [LARGE SCALE GENOMIC DNA]</scope>
    <source>
        <strain evidence="2 3">YOKOZUNA-1</strain>
    </source>
</reference>
<feature type="compositionally biased region" description="Basic residues" evidence="1">
    <location>
        <begin position="900"/>
        <end position="919"/>
    </location>
</feature>
<evidence type="ECO:0000256" key="1">
    <source>
        <dbReference type="SAM" id="MobiDB-lite"/>
    </source>
</evidence>
<dbReference type="AlphaFoldDB" id="A0A1D1UC98"/>
<organism evidence="2 3">
    <name type="scientific">Ramazzottius varieornatus</name>
    <name type="common">Water bear</name>
    <name type="synonym">Tardigrade</name>
    <dbReference type="NCBI Taxonomy" id="947166"/>
    <lineage>
        <taxon>Eukaryota</taxon>
        <taxon>Metazoa</taxon>
        <taxon>Ecdysozoa</taxon>
        <taxon>Tardigrada</taxon>
        <taxon>Eutardigrada</taxon>
        <taxon>Parachela</taxon>
        <taxon>Hypsibioidea</taxon>
        <taxon>Ramazzottiidae</taxon>
        <taxon>Ramazzottius</taxon>
    </lineage>
</organism>
<feature type="compositionally biased region" description="Basic and acidic residues" evidence="1">
    <location>
        <begin position="847"/>
        <end position="858"/>
    </location>
</feature>
<name>A0A1D1UC98_RAMVA</name>
<protein>
    <recommendedName>
        <fullName evidence="4">DUF4200 domain-containing protein</fullName>
    </recommendedName>
</protein>
<dbReference type="OrthoDB" id="10070643at2759"/>
<sequence>MKKVRKKASKTKLFSPSRMPHTLDTTVFLEKEPDKDSDSEGDYVSPDEEPKTSPLTRKFSSQKVECIRLGRCEKRPAKHTIHAIEKEIERHTAQVKQQKAVEHLTTPGSPTSKSNLDSESTSLYVPTELLIKTSSVDMAIKQFLIKPTRKPSLSQLLHVLTKRKLARKVEKEAQSVESLLKINPFKMNKELDMLELREMLNQGKRSKYANAILKITDDKARRQYQVFNDRRLLAPVFNFCKTAHMEEGKKATYANLDTREKTKPQQFFHFRDVPQLLAVTRKNRRMYRESRWDVKRRVRETNQCNISLAIKRRMIDYLNSSVQTFSKEISTVEEETEQFARAFDDFLRQNDEQTIQAIHRARQASRQRKAAAVRCRAIDMRNNLLVNHNIRSEDKIRLLDRFINLCYAVLAGDVRAANLKRAEDERKKFNQERFRGYSSAATSFGSFVEDSSVRISEAVAPIITVEAHSEDFGVTKSISESLLVHLTLSSESEAEYSSVSPNELNPVFVQEALKVPPVPFPNVTSALQTIADFRAKCLDLCTASHTFREHTKEMKAKMLDERQTAGEIQRQSSIRIRVLQEEVNALTDRLDNTESTIALYNSGLQSREEFFKPMKQLSQDIVDVYRTCMDSVDQPPTVELMLSALRKCLIDHQLKLKAYPPAYIKRWYEKVVANRVAEGRDVVLQEKQQRGEEAMADRALQGANVIPRRQLRPRSQPPDHDNEVVTAMKSQPAMLDVMVQKMEHEVSREDEAGEQVVDESVSRYFDQGPSLPTIDEEAVDQLIIESSASLSLDSLPHISSAGNFRLSSVDVSVLGEVNASLPNDIQMPEVPDTETAGEQEPVAISAVREDSIHPKLDDIFSDLDEGNNKPEDRKRSAKAALVDKVADTETVQPSDETKSGKARGPKGHGAKKSQASSKK</sequence>
<dbReference type="STRING" id="947166.A0A1D1UC98"/>
<comment type="caution">
    <text evidence="2">The sequence shown here is derived from an EMBL/GenBank/DDBJ whole genome shotgun (WGS) entry which is preliminary data.</text>
</comment>
<feature type="compositionally biased region" description="Basic residues" evidence="1">
    <location>
        <begin position="1"/>
        <end position="10"/>
    </location>
</feature>
<evidence type="ECO:0008006" key="4">
    <source>
        <dbReference type="Google" id="ProtNLM"/>
    </source>
</evidence>
<evidence type="ECO:0000313" key="3">
    <source>
        <dbReference type="Proteomes" id="UP000186922"/>
    </source>
</evidence>
<feature type="region of interest" description="Disordered" evidence="1">
    <location>
        <begin position="847"/>
        <end position="919"/>
    </location>
</feature>
<feature type="compositionally biased region" description="Basic and acidic residues" evidence="1">
    <location>
        <begin position="29"/>
        <end position="38"/>
    </location>
</feature>
<accession>A0A1D1UC98</accession>
<dbReference type="EMBL" id="BDGG01000001">
    <property type="protein sequence ID" value="GAU87151.1"/>
    <property type="molecule type" value="Genomic_DNA"/>
</dbReference>
<feature type="compositionally biased region" description="Polar residues" evidence="1">
    <location>
        <begin position="106"/>
        <end position="119"/>
    </location>
</feature>
<dbReference type="Proteomes" id="UP000186922">
    <property type="component" value="Unassembled WGS sequence"/>
</dbReference>
<keyword evidence="3" id="KW-1185">Reference proteome</keyword>
<proteinExistence type="predicted"/>
<gene>
    <name evidence="2" type="primary">RvY_00044-1</name>
    <name evidence="2" type="synonym">RvY_00044.1</name>
    <name evidence="2" type="ORF">RvY_00044</name>
</gene>
<feature type="region of interest" description="Disordered" evidence="1">
    <location>
        <begin position="91"/>
        <end position="119"/>
    </location>
</feature>
<feature type="region of interest" description="Disordered" evidence="1">
    <location>
        <begin position="1"/>
        <end position="57"/>
    </location>
</feature>